<dbReference type="Pfam" id="PF13561">
    <property type="entry name" value="adh_short_C2"/>
    <property type="match status" value="1"/>
</dbReference>
<dbReference type="Gene3D" id="3.40.50.720">
    <property type="entry name" value="NAD(P)-binding Rossmann-like Domain"/>
    <property type="match status" value="1"/>
</dbReference>
<evidence type="ECO:0000313" key="5">
    <source>
        <dbReference type="Proteomes" id="UP000030763"/>
    </source>
</evidence>
<dbReference type="RefSeq" id="XP_013333623.1">
    <property type="nucleotide sequence ID" value="XM_013478169.1"/>
</dbReference>
<dbReference type="EC" id="1.1.1.100" evidence="2"/>
<dbReference type="PROSITE" id="PS00061">
    <property type="entry name" value="ADH_SHORT"/>
    <property type="match status" value="1"/>
</dbReference>
<evidence type="ECO:0000256" key="2">
    <source>
        <dbReference type="ARBA" id="ARBA00012948"/>
    </source>
</evidence>
<gene>
    <name evidence="4" type="ORF">EMWEY_00027240</name>
</gene>
<dbReference type="EMBL" id="HG719182">
    <property type="protein sequence ID" value="CDJ56973.1"/>
    <property type="molecule type" value="Genomic_DNA"/>
</dbReference>
<reference evidence="4" key="2">
    <citation type="submission" date="2013-10" db="EMBL/GenBank/DDBJ databases">
        <authorList>
            <person name="Aslett M."/>
        </authorList>
    </citation>
    <scope>NUCLEOTIDE SEQUENCE [LARGE SCALE GENOMIC DNA]</scope>
    <source>
        <strain evidence="4">Weybridge</strain>
    </source>
</reference>
<dbReference type="VEuPathDB" id="ToxoDB:EMWEY_00027240"/>
<evidence type="ECO:0000256" key="1">
    <source>
        <dbReference type="ARBA" id="ARBA00006484"/>
    </source>
</evidence>
<dbReference type="PANTHER" id="PTHR42879:SF2">
    <property type="entry name" value="3-OXOACYL-[ACYL-CARRIER-PROTEIN] REDUCTASE FABG"/>
    <property type="match status" value="1"/>
</dbReference>
<protein>
    <recommendedName>
        <fullName evidence="2">3-oxoacyl-[acyl-carrier-protein] reductase</fullName>
        <ecNumber evidence="2">1.1.1.100</ecNumber>
    </recommendedName>
</protein>
<name>U6M1K4_EIMMA</name>
<keyword evidence="5" id="KW-1185">Reference proteome</keyword>
<dbReference type="InterPro" id="IPR036291">
    <property type="entry name" value="NAD(P)-bd_dom_sf"/>
</dbReference>
<dbReference type="AlphaFoldDB" id="U6M1K4"/>
<dbReference type="OrthoDB" id="1393670at2759"/>
<dbReference type="GeneID" id="25336710"/>
<comment type="similarity">
    <text evidence="1">Belongs to the short-chain dehydrogenases/reductases (SDR) family.</text>
</comment>
<proteinExistence type="inferred from homology"/>
<evidence type="ECO:0000313" key="4">
    <source>
        <dbReference type="EMBL" id="CDJ56973.1"/>
    </source>
</evidence>
<sequence length="111" mass="11374">MSSVVGIGGNKGQVNYSASKGGLISFSKSLSKEYSSRNITINAIAPGFIQSNMTDKMTPEAKAGTLSTIPAGRLGTPQEVANLAAFLASDQASYITGKVIPIDGGMLFGSN</sequence>
<dbReference type="InterPro" id="IPR002347">
    <property type="entry name" value="SDR_fam"/>
</dbReference>
<dbReference type="GO" id="GO:0032787">
    <property type="term" value="P:monocarboxylic acid metabolic process"/>
    <property type="evidence" value="ECO:0007669"/>
    <property type="project" value="UniProtKB-ARBA"/>
</dbReference>
<dbReference type="InterPro" id="IPR050259">
    <property type="entry name" value="SDR"/>
</dbReference>
<reference evidence="4" key="1">
    <citation type="submission" date="2013-10" db="EMBL/GenBank/DDBJ databases">
        <title>Genomic analysis of the causative agents of coccidiosis in chickens.</title>
        <authorList>
            <person name="Reid A.J."/>
            <person name="Blake D."/>
            <person name="Billington K."/>
            <person name="Browne H."/>
            <person name="Dunn M."/>
            <person name="Hung S."/>
            <person name="Kawahara F."/>
            <person name="Miranda-Saavedra D."/>
            <person name="Mourier T."/>
            <person name="Nagra H."/>
            <person name="Otto T.D."/>
            <person name="Rawlings N."/>
            <person name="Sanchez A."/>
            <person name="Sanders M."/>
            <person name="Subramaniam C."/>
            <person name="Tay Y."/>
            <person name="Dear P."/>
            <person name="Doerig C."/>
            <person name="Gruber A."/>
            <person name="Parkinson J."/>
            <person name="Shirley M."/>
            <person name="Wan K.L."/>
            <person name="Berriman M."/>
            <person name="Tomley F."/>
            <person name="Pain A."/>
        </authorList>
    </citation>
    <scope>NUCLEOTIDE SEQUENCE [LARGE SCALE GENOMIC DNA]</scope>
    <source>
        <strain evidence="4">Weybridge</strain>
    </source>
</reference>
<organism evidence="4 5">
    <name type="scientific">Eimeria maxima</name>
    <name type="common">Coccidian parasite</name>
    <dbReference type="NCBI Taxonomy" id="5804"/>
    <lineage>
        <taxon>Eukaryota</taxon>
        <taxon>Sar</taxon>
        <taxon>Alveolata</taxon>
        <taxon>Apicomplexa</taxon>
        <taxon>Conoidasida</taxon>
        <taxon>Coccidia</taxon>
        <taxon>Eucoccidiorida</taxon>
        <taxon>Eimeriorina</taxon>
        <taxon>Eimeriidae</taxon>
        <taxon>Eimeria</taxon>
    </lineage>
</organism>
<dbReference type="Proteomes" id="UP000030763">
    <property type="component" value="Unassembled WGS sequence"/>
</dbReference>
<dbReference type="OMA" id="SIMAYAP"/>
<dbReference type="GO" id="GO:0004316">
    <property type="term" value="F:3-oxoacyl-[acyl-carrier-protein] reductase (NADPH) activity"/>
    <property type="evidence" value="ECO:0007669"/>
    <property type="project" value="UniProtKB-EC"/>
</dbReference>
<evidence type="ECO:0000256" key="3">
    <source>
        <dbReference type="ARBA" id="ARBA00048508"/>
    </source>
</evidence>
<dbReference type="SUPFAM" id="SSF51735">
    <property type="entry name" value="NAD(P)-binding Rossmann-fold domains"/>
    <property type="match status" value="1"/>
</dbReference>
<accession>U6M1K4</accession>
<dbReference type="PRINTS" id="PR00081">
    <property type="entry name" value="GDHRDH"/>
</dbReference>
<dbReference type="PANTHER" id="PTHR42879">
    <property type="entry name" value="3-OXOACYL-(ACYL-CARRIER-PROTEIN) REDUCTASE"/>
    <property type="match status" value="1"/>
</dbReference>
<comment type="catalytic activity">
    <reaction evidence="3">
        <text>a (3R)-hydroxyacyl-[ACP] + NADP(+) = a 3-oxoacyl-[ACP] + NADPH + H(+)</text>
        <dbReference type="Rhea" id="RHEA:17397"/>
        <dbReference type="Rhea" id="RHEA-COMP:9916"/>
        <dbReference type="Rhea" id="RHEA-COMP:9945"/>
        <dbReference type="ChEBI" id="CHEBI:15378"/>
        <dbReference type="ChEBI" id="CHEBI:57783"/>
        <dbReference type="ChEBI" id="CHEBI:58349"/>
        <dbReference type="ChEBI" id="CHEBI:78776"/>
        <dbReference type="ChEBI" id="CHEBI:78827"/>
        <dbReference type="EC" id="1.1.1.100"/>
    </reaction>
</comment>
<dbReference type="InterPro" id="IPR020904">
    <property type="entry name" value="Sc_DH/Rdtase_CS"/>
</dbReference>